<dbReference type="Proteomes" id="UP000231092">
    <property type="component" value="Unassembled WGS sequence"/>
</dbReference>
<dbReference type="PROSITE" id="PS50893">
    <property type="entry name" value="ABC_TRANSPORTER_2"/>
    <property type="match status" value="2"/>
</dbReference>
<dbReference type="PANTHER" id="PTHR42855">
    <property type="entry name" value="ABC TRANSPORTER ATP-BINDING SUBUNIT"/>
    <property type="match status" value="1"/>
</dbReference>
<dbReference type="InterPro" id="IPR051309">
    <property type="entry name" value="ABCF_ATPase"/>
</dbReference>
<evidence type="ECO:0000256" key="2">
    <source>
        <dbReference type="ARBA" id="ARBA00022840"/>
    </source>
</evidence>
<comment type="caution">
    <text evidence="4">The sequence shown here is derived from an EMBL/GenBank/DDBJ whole genome shotgun (WGS) entry which is preliminary data.</text>
</comment>
<dbReference type="AlphaFoldDB" id="A0A2M8Z153"/>
<evidence type="ECO:0000259" key="3">
    <source>
        <dbReference type="PROSITE" id="PS50893"/>
    </source>
</evidence>
<accession>A0A2M8Z153</accession>
<feature type="domain" description="ABC transporter" evidence="3">
    <location>
        <begin position="325"/>
        <end position="540"/>
    </location>
</feature>
<dbReference type="InterPro" id="IPR027417">
    <property type="entry name" value="P-loop_NTPase"/>
</dbReference>
<evidence type="ECO:0000313" key="4">
    <source>
        <dbReference type="EMBL" id="PJJ27173.1"/>
    </source>
</evidence>
<dbReference type="Pfam" id="PF00005">
    <property type="entry name" value="ABC_tran"/>
    <property type="match status" value="2"/>
</dbReference>
<gene>
    <name evidence="4" type="ORF">H171_0630</name>
</gene>
<dbReference type="InterPro" id="IPR003593">
    <property type="entry name" value="AAA+_ATPase"/>
</dbReference>
<reference evidence="4 5" key="1">
    <citation type="submission" date="2017-11" db="EMBL/GenBank/DDBJ databases">
        <title>Understudied soil microbes with underappreciated capabilities: Untangling the Clostridium saccharolyticum group.</title>
        <authorList>
            <person name="Leschine S."/>
        </authorList>
    </citation>
    <scope>NUCLEOTIDE SEQUENCE [LARGE SCALE GENOMIC DNA]</scope>
    <source>
        <strain evidence="4 5">18A</strain>
    </source>
</reference>
<dbReference type="GO" id="GO:0016887">
    <property type="term" value="F:ATP hydrolysis activity"/>
    <property type="evidence" value="ECO:0007669"/>
    <property type="project" value="InterPro"/>
</dbReference>
<dbReference type="RefSeq" id="WP_100303838.1">
    <property type="nucleotide sequence ID" value="NZ_PGET01000001.1"/>
</dbReference>
<dbReference type="SUPFAM" id="SSF52540">
    <property type="entry name" value="P-loop containing nucleoside triphosphate hydrolases"/>
    <property type="match status" value="2"/>
</dbReference>
<name>A0A2M8Z153_9FIRM</name>
<dbReference type="EMBL" id="PGET01000001">
    <property type="protein sequence ID" value="PJJ27173.1"/>
    <property type="molecule type" value="Genomic_DNA"/>
</dbReference>
<protein>
    <submittedName>
        <fullName evidence="4">ATP-binding cassette subfamily F protein 3</fullName>
    </submittedName>
</protein>
<dbReference type="InterPro" id="IPR017871">
    <property type="entry name" value="ABC_transporter-like_CS"/>
</dbReference>
<dbReference type="InterPro" id="IPR003439">
    <property type="entry name" value="ABC_transporter-like_ATP-bd"/>
</dbReference>
<organism evidence="4 5">
    <name type="scientific">[Clostridium] celerecrescens 18A</name>
    <dbReference type="NCBI Taxonomy" id="1286362"/>
    <lineage>
        <taxon>Bacteria</taxon>
        <taxon>Bacillati</taxon>
        <taxon>Bacillota</taxon>
        <taxon>Clostridia</taxon>
        <taxon>Lachnospirales</taxon>
        <taxon>Lachnospiraceae</taxon>
        <taxon>Lacrimispora</taxon>
    </lineage>
</organism>
<feature type="domain" description="ABC transporter" evidence="3">
    <location>
        <begin position="2"/>
        <end position="254"/>
    </location>
</feature>
<evidence type="ECO:0000256" key="1">
    <source>
        <dbReference type="ARBA" id="ARBA00022741"/>
    </source>
</evidence>
<dbReference type="SMART" id="SM00382">
    <property type="entry name" value="AAA"/>
    <property type="match status" value="2"/>
</dbReference>
<proteinExistence type="predicted"/>
<dbReference type="Gene3D" id="3.40.50.300">
    <property type="entry name" value="P-loop containing nucleotide triphosphate hydrolases"/>
    <property type="match status" value="2"/>
</dbReference>
<dbReference type="GO" id="GO:0005524">
    <property type="term" value="F:ATP binding"/>
    <property type="evidence" value="ECO:0007669"/>
    <property type="project" value="UniProtKB-KW"/>
</dbReference>
<dbReference type="OrthoDB" id="9801441at2"/>
<keyword evidence="1" id="KW-0547">Nucleotide-binding</keyword>
<sequence length="584" mass="67459">MIKVQNLSYSYPQKDLYKKVSFTIEDNAHCALIGTNGTGKSTLLDLLMHSEEYLYDGKIEIDNASRIGYVSQFSQLDLKEDMTVFQYISDEFVKHEQIIFDFCKEMETAVDLESIFEEYQKELDEWNAIDGDSHEINIRKQLKLANLQKKEEQKVSSLSGGEFKLVQVIKEMMLSPRFLIMDEPDVFLDFNHLNALRNLINAHKGTLLIITHNRYLLNHCFNKILHMENMDVQEFNGTYTEYNYELLATKIDLEEAAAADQAEIDRQSKILQKSRARASEMDNASLGRAVHARQTLVDRLKARKTKAPFVDIKQPEIYFDLENEVAEENILELTDYSVAFDEQLLEHVNFEMKPAEHVAIVGSNGTGKTTMLCEIFENKKDTIRISEGAKVGMFSQVTGSLYDDTKTLLEIFEEKGFDRKNDIENYLKKYGFEGETLGQKVSELSGGEKDLFQLAVLSLEKANFLLLDEPTGHLDVYAQIALEQAVSEYKGAILMVSHDYYTVANCMDYVLLAENNTVRRMSIRKFRQMIYANHFDKDYLLLEQKKKETETRIQQLLRTNEFEMAKVLMESLEEIIKKMKMSMT</sequence>
<keyword evidence="2 4" id="KW-0067">ATP-binding</keyword>
<dbReference type="PROSITE" id="PS00211">
    <property type="entry name" value="ABC_TRANSPORTER_1"/>
    <property type="match status" value="1"/>
</dbReference>
<dbReference type="PANTHER" id="PTHR42855:SF2">
    <property type="entry name" value="DRUG RESISTANCE ABC TRANSPORTER,ATP-BINDING PROTEIN"/>
    <property type="match status" value="1"/>
</dbReference>
<evidence type="ECO:0000313" key="5">
    <source>
        <dbReference type="Proteomes" id="UP000231092"/>
    </source>
</evidence>